<dbReference type="EMBL" id="JQCN01000032">
    <property type="protein sequence ID" value="KRN99358.1"/>
    <property type="molecule type" value="Genomic_DNA"/>
</dbReference>
<evidence type="ECO:0000256" key="7">
    <source>
        <dbReference type="ARBA" id="ARBA00023125"/>
    </source>
</evidence>
<dbReference type="Gene3D" id="3.30.1490.190">
    <property type="match status" value="1"/>
</dbReference>
<evidence type="ECO:0000256" key="5">
    <source>
        <dbReference type="ARBA" id="ARBA00022833"/>
    </source>
</evidence>
<dbReference type="Proteomes" id="UP000051886">
    <property type="component" value="Unassembled WGS sequence"/>
</dbReference>
<comment type="cofactor">
    <cofactor evidence="9">
        <name>Zn(2+)</name>
        <dbReference type="ChEBI" id="CHEBI:29105"/>
    </cofactor>
    <text evidence="9">Binds 1 zinc ion per subunit.</text>
</comment>
<keyword evidence="7" id="KW-0238">DNA-binding</keyword>
<dbReference type="PATRIC" id="fig|449659.4.peg.1643"/>
<gene>
    <name evidence="11" type="ORF">IV66_GL001612</name>
</gene>
<protein>
    <submittedName>
        <fullName evidence="11">Ferric uptake regulation protein</fullName>
    </submittedName>
</protein>
<feature type="binding site" evidence="10">
    <location>
        <position position="142"/>
    </location>
    <ligand>
        <name>Fe cation</name>
        <dbReference type="ChEBI" id="CHEBI:24875"/>
    </ligand>
</feature>
<evidence type="ECO:0000256" key="10">
    <source>
        <dbReference type="PIRSR" id="PIRSR602481-2"/>
    </source>
</evidence>
<evidence type="ECO:0000313" key="12">
    <source>
        <dbReference type="Proteomes" id="UP000051886"/>
    </source>
</evidence>
<keyword evidence="3" id="KW-0963">Cytoplasm</keyword>
<evidence type="ECO:0000256" key="6">
    <source>
        <dbReference type="ARBA" id="ARBA00023015"/>
    </source>
</evidence>
<dbReference type="PANTHER" id="PTHR33202">
    <property type="entry name" value="ZINC UPTAKE REGULATION PROTEIN"/>
    <property type="match status" value="1"/>
</dbReference>
<keyword evidence="6" id="KW-0805">Transcription regulation</keyword>
<comment type="similarity">
    <text evidence="2">Belongs to the Fur family.</text>
</comment>
<keyword evidence="9" id="KW-0479">Metal-binding</keyword>
<feature type="binding site" evidence="10">
    <location>
        <position position="107"/>
    </location>
    <ligand>
        <name>Fe cation</name>
        <dbReference type="ChEBI" id="CHEBI:24875"/>
    </ligand>
</feature>
<dbReference type="GO" id="GO:0008270">
    <property type="term" value="F:zinc ion binding"/>
    <property type="evidence" value="ECO:0007669"/>
    <property type="project" value="TreeGrafter"/>
</dbReference>
<evidence type="ECO:0000313" key="11">
    <source>
        <dbReference type="EMBL" id="KRN99358.1"/>
    </source>
</evidence>
<keyword evidence="4" id="KW-0678">Repressor</keyword>
<keyword evidence="10" id="KW-0408">Iron</keyword>
<evidence type="ECO:0000256" key="1">
    <source>
        <dbReference type="ARBA" id="ARBA00004496"/>
    </source>
</evidence>
<dbReference type="GO" id="GO:0003700">
    <property type="term" value="F:DNA-binding transcription factor activity"/>
    <property type="evidence" value="ECO:0007669"/>
    <property type="project" value="InterPro"/>
</dbReference>
<dbReference type="GO" id="GO:0000976">
    <property type="term" value="F:transcription cis-regulatory region binding"/>
    <property type="evidence" value="ECO:0007669"/>
    <property type="project" value="TreeGrafter"/>
</dbReference>
<evidence type="ECO:0000256" key="9">
    <source>
        <dbReference type="PIRSR" id="PIRSR602481-1"/>
    </source>
</evidence>
<dbReference type="InterPro" id="IPR043135">
    <property type="entry name" value="Fur_C"/>
</dbReference>
<dbReference type="STRING" id="449659.IV66_GL001612"/>
<dbReference type="Gene3D" id="1.10.10.10">
    <property type="entry name" value="Winged helix-like DNA-binding domain superfamily/Winged helix DNA-binding domain"/>
    <property type="match status" value="1"/>
</dbReference>
<evidence type="ECO:0000256" key="4">
    <source>
        <dbReference type="ARBA" id="ARBA00022491"/>
    </source>
</evidence>
<reference evidence="11 12" key="1">
    <citation type="journal article" date="2015" name="Genome Announc.">
        <title>Expanding the biotechnology potential of lactobacilli through comparative genomics of 213 strains and associated genera.</title>
        <authorList>
            <person name="Sun Z."/>
            <person name="Harris H.M."/>
            <person name="McCann A."/>
            <person name="Guo C."/>
            <person name="Argimon S."/>
            <person name="Zhang W."/>
            <person name="Yang X."/>
            <person name="Jeffery I.B."/>
            <person name="Cooney J.C."/>
            <person name="Kagawa T.F."/>
            <person name="Liu W."/>
            <person name="Song Y."/>
            <person name="Salvetti E."/>
            <person name="Wrobel A."/>
            <person name="Rasinkangas P."/>
            <person name="Parkhill J."/>
            <person name="Rea M.C."/>
            <person name="O'Sullivan O."/>
            <person name="Ritari J."/>
            <person name="Douillard F.P."/>
            <person name="Paul Ross R."/>
            <person name="Yang R."/>
            <person name="Briner A.E."/>
            <person name="Felis G.E."/>
            <person name="de Vos W.M."/>
            <person name="Barrangou R."/>
            <person name="Klaenhammer T.R."/>
            <person name="Caufield P.W."/>
            <person name="Cui Y."/>
            <person name="Zhang H."/>
            <person name="O'Toole P.W."/>
        </authorList>
    </citation>
    <scope>NUCLEOTIDE SEQUENCE [LARGE SCALE GENOMIC DNA]</scope>
    <source>
        <strain evidence="11 12">NBRC 103219</strain>
    </source>
</reference>
<dbReference type="InterPro" id="IPR002481">
    <property type="entry name" value="FUR"/>
</dbReference>
<dbReference type="GO" id="GO:0045892">
    <property type="term" value="P:negative regulation of DNA-templated transcription"/>
    <property type="evidence" value="ECO:0007669"/>
    <property type="project" value="TreeGrafter"/>
</dbReference>
<feature type="binding site" evidence="9">
    <location>
        <position position="153"/>
    </location>
    <ligand>
        <name>Zn(2+)</name>
        <dbReference type="ChEBI" id="CHEBI:29105"/>
    </ligand>
</feature>
<keyword evidence="5 9" id="KW-0862">Zinc</keyword>
<dbReference type="InterPro" id="IPR036388">
    <property type="entry name" value="WH-like_DNA-bd_sf"/>
</dbReference>
<accession>A0A0R2LBQ5</accession>
<dbReference type="GO" id="GO:0005737">
    <property type="term" value="C:cytoplasm"/>
    <property type="evidence" value="ECO:0007669"/>
    <property type="project" value="UniProtKB-SubCell"/>
</dbReference>
<dbReference type="SUPFAM" id="SSF46785">
    <property type="entry name" value="Winged helix' DNA-binding domain"/>
    <property type="match status" value="1"/>
</dbReference>
<evidence type="ECO:0000256" key="8">
    <source>
        <dbReference type="ARBA" id="ARBA00023163"/>
    </source>
</evidence>
<keyword evidence="12" id="KW-1185">Reference proteome</keyword>
<keyword evidence="8" id="KW-0804">Transcription</keyword>
<name>A0A0R2LBQ5_9LACO</name>
<comment type="caution">
    <text evidence="11">The sequence shown here is derived from an EMBL/GenBank/DDBJ whole genome shotgun (WGS) entry which is preliminary data.</text>
</comment>
<evidence type="ECO:0000256" key="3">
    <source>
        <dbReference type="ARBA" id="ARBA00022490"/>
    </source>
</evidence>
<dbReference type="PANTHER" id="PTHR33202:SF1">
    <property type="entry name" value="FERRIC UPTAKE REGULATION PROTEIN"/>
    <property type="match status" value="1"/>
</dbReference>
<proteinExistence type="inferred from homology"/>
<dbReference type="AlphaFoldDB" id="A0A0R2LBQ5"/>
<dbReference type="InterPro" id="IPR036390">
    <property type="entry name" value="WH_DNA-bd_sf"/>
</dbReference>
<dbReference type="CDD" id="cd07153">
    <property type="entry name" value="Fur_like"/>
    <property type="match status" value="1"/>
</dbReference>
<dbReference type="GO" id="GO:1900376">
    <property type="term" value="P:regulation of secondary metabolite biosynthetic process"/>
    <property type="evidence" value="ECO:0007669"/>
    <property type="project" value="TreeGrafter"/>
</dbReference>
<feature type="binding site" evidence="9">
    <location>
        <position position="150"/>
    </location>
    <ligand>
        <name>Zn(2+)</name>
        <dbReference type="ChEBI" id="CHEBI:29105"/>
    </ligand>
</feature>
<comment type="cofactor">
    <cofactor evidence="10">
        <name>Mn(2+)</name>
        <dbReference type="ChEBI" id="CHEBI:29035"/>
    </cofactor>
    <cofactor evidence="10">
        <name>Fe(2+)</name>
        <dbReference type="ChEBI" id="CHEBI:29033"/>
    </cofactor>
    <text evidence="10">Binds 1 Mn(2+) or Fe(2+) ion per subunit.</text>
</comment>
<evidence type="ECO:0000256" key="2">
    <source>
        <dbReference type="ARBA" id="ARBA00007957"/>
    </source>
</evidence>
<comment type="subcellular location">
    <subcellularLocation>
        <location evidence="1">Cytoplasm</location>
    </subcellularLocation>
</comment>
<feature type="binding site" evidence="9">
    <location>
        <position position="116"/>
    </location>
    <ligand>
        <name>Zn(2+)</name>
        <dbReference type="ChEBI" id="CHEBI:29105"/>
    </ligand>
</feature>
<feature type="binding site" evidence="9">
    <location>
        <position position="113"/>
    </location>
    <ligand>
        <name>Zn(2+)</name>
        <dbReference type="ChEBI" id="CHEBI:29105"/>
    </ligand>
</feature>
<dbReference type="Pfam" id="PF01475">
    <property type="entry name" value="FUR"/>
    <property type="match status" value="1"/>
</dbReference>
<organism evidence="11 12">
    <name type="scientific">Ligilactobacillus pobuzihii</name>
    <dbReference type="NCBI Taxonomy" id="449659"/>
    <lineage>
        <taxon>Bacteria</taxon>
        <taxon>Bacillati</taxon>
        <taxon>Bacillota</taxon>
        <taxon>Bacilli</taxon>
        <taxon>Lactobacillales</taxon>
        <taxon>Lactobacillaceae</taxon>
        <taxon>Ligilactobacillus</taxon>
    </lineage>
</organism>
<sequence>MVLYFSSNNYFLKDVKDLIADAVRILKQNNYKLTKQRRSLLEYLSDNQHEYLEVTQVDKHMREIYPTMSYNTVYRNLREFEQIGIIETKSQAGATNVKYQCDFSNMHHHHFICRNCGAVFELDECPLDYFQEQLPGCKIEGHRFEIYGICDKCLANGVTAN</sequence>